<keyword evidence="2" id="KW-0472">Membrane</keyword>
<gene>
    <name evidence="3" type="ORF">COCCU_01980</name>
</gene>
<feature type="compositionally biased region" description="Basic and acidic residues" evidence="1">
    <location>
        <begin position="11"/>
        <end position="24"/>
    </location>
</feature>
<feature type="transmembrane region" description="Helical" evidence="2">
    <location>
        <begin position="108"/>
        <end position="127"/>
    </location>
</feature>
<dbReference type="EMBL" id="CP046455">
    <property type="protein sequence ID" value="QGU06355.1"/>
    <property type="molecule type" value="Genomic_DNA"/>
</dbReference>
<keyword evidence="2" id="KW-0812">Transmembrane</keyword>
<sequence>MPSMFPGFRNDPNDLNRRYRPTERDRSGVPLPIAWGYYLLVGIAILMVVTSLFLFSARPPDPGALGSEAATAVRNNLAFVGVLNLVAGILISALAPQLKKGSRDSRRWLLGVIIIATLLNLISFVILREPFSLALVAALLMISGVVIFQPSATAYINRIND</sequence>
<feature type="transmembrane region" description="Helical" evidence="2">
    <location>
        <begin position="34"/>
        <end position="57"/>
    </location>
</feature>
<dbReference type="KEGG" id="cok:COCCU_01980"/>
<keyword evidence="2" id="KW-1133">Transmembrane helix</keyword>
<evidence type="ECO:0000313" key="4">
    <source>
        <dbReference type="Proteomes" id="UP000424462"/>
    </source>
</evidence>
<proteinExistence type="predicted"/>
<accession>A0A6B8W4S2</accession>
<reference evidence="3 4" key="1">
    <citation type="submission" date="2019-11" db="EMBL/GenBank/DDBJ databases">
        <title>Complete genome sequence of Corynebacterium kalinowskii 1959, a novel Corynebacterium species isolated from soil of a small paddock in Vilsendorf, Germany.</title>
        <authorList>
            <person name="Schaffert L."/>
            <person name="Ruwe M."/>
            <person name="Milse J."/>
            <person name="Hanuschka K."/>
            <person name="Ortseifen V."/>
            <person name="Droste J."/>
            <person name="Brandt D."/>
            <person name="Schlueter L."/>
            <person name="Kutter Y."/>
            <person name="Vinke S."/>
            <person name="Viehoefer P."/>
            <person name="Jacob L."/>
            <person name="Luebke N.-C."/>
            <person name="Schulte-Berndt E."/>
            <person name="Hain C."/>
            <person name="Linder M."/>
            <person name="Schmidt P."/>
            <person name="Wollenschlaeger L."/>
            <person name="Luttermann T."/>
            <person name="Thieme E."/>
            <person name="Hassa J."/>
            <person name="Haak M."/>
            <person name="Wittchen M."/>
            <person name="Mentz A."/>
            <person name="Persicke M."/>
            <person name="Busche T."/>
            <person name="Ruckert C."/>
        </authorList>
    </citation>
    <scope>NUCLEOTIDE SEQUENCE [LARGE SCALE GENOMIC DNA]</scope>
    <source>
        <strain evidence="3 4">2039</strain>
    </source>
</reference>
<protein>
    <submittedName>
        <fullName evidence="3">Uncharacterized protein</fullName>
    </submittedName>
</protein>
<evidence type="ECO:0000313" key="3">
    <source>
        <dbReference type="EMBL" id="QGU06355.1"/>
    </source>
</evidence>
<dbReference type="RefSeq" id="WP_156229923.1">
    <property type="nucleotide sequence ID" value="NZ_CP046455.1"/>
</dbReference>
<keyword evidence="4" id="KW-1185">Reference proteome</keyword>
<evidence type="ECO:0000256" key="1">
    <source>
        <dbReference type="SAM" id="MobiDB-lite"/>
    </source>
</evidence>
<organism evidence="3 4">
    <name type="scientific">Corynebacterium occultum</name>
    <dbReference type="NCBI Taxonomy" id="2675219"/>
    <lineage>
        <taxon>Bacteria</taxon>
        <taxon>Bacillati</taxon>
        <taxon>Actinomycetota</taxon>
        <taxon>Actinomycetes</taxon>
        <taxon>Mycobacteriales</taxon>
        <taxon>Corynebacteriaceae</taxon>
        <taxon>Corynebacterium</taxon>
    </lineage>
</organism>
<feature type="region of interest" description="Disordered" evidence="1">
    <location>
        <begin position="1"/>
        <end position="24"/>
    </location>
</feature>
<evidence type="ECO:0000256" key="2">
    <source>
        <dbReference type="SAM" id="Phobius"/>
    </source>
</evidence>
<dbReference type="Proteomes" id="UP000424462">
    <property type="component" value="Chromosome"/>
</dbReference>
<name>A0A6B8W4S2_9CORY</name>
<feature type="transmembrane region" description="Helical" evidence="2">
    <location>
        <begin position="77"/>
        <end position="96"/>
    </location>
</feature>
<dbReference type="AlphaFoldDB" id="A0A6B8W4S2"/>
<feature type="transmembrane region" description="Helical" evidence="2">
    <location>
        <begin position="133"/>
        <end position="156"/>
    </location>
</feature>